<sequence length="400" mass="43178">MSRILFAWELGANLGHLARDLPVAEVLRKQRHDVLFSVKDLRVAEQVLSPAGFKFVQAPAAAGIPQDSYAPANYSEMLIGSGYGDVLGTIARVKAWAAVFDLHQTEVVVINHAPTALLAARALGLPVVLTCIGFELPPAVSPLPSIRPWESIPTERLQQADSVVLHTFNSVLDRFDRAPILRVADLFANLPTVLTTFPELDHYGARTDVLYVGPVSMLTNAVECPWPAGARRRIFAYLRPSVPGFEHMLAALRDTAATVLCVSPGMSEDDIKRLSSPRLKILPHPVALNATLQGVDLAVVYGTGTMADALLAGVPLLMVPQVIEQALAARRIEDLGAGIMWKPPRTLESARTVLTTALSTPSLKQQADLFAKRYQGTAPEKATGTIARMVSDASLLGHRC</sequence>
<proteinExistence type="predicted"/>
<organism evidence="1 2">
    <name type="scientific">Ralstonia psammae</name>
    <dbReference type="NCBI Taxonomy" id="3058598"/>
    <lineage>
        <taxon>Bacteria</taxon>
        <taxon>Pseudomonadati</taxon>
        <taxon>Pseudomonadota</taxon>
        <taxon>Betaproteobacteria</taxon>
        <taxon>Burkholderiales</taxon>
        <taxon>Burkholderiaceae</taxon>
        <taxon>Ralstonia</taxon>
    </lineage>
</organism>
<dbReference type="PANTHER" id="PTHR21015:SF22">
    <property type="entry name" value="GLYCOSYLTRANSFERASE"/>
    <property type="match status" value="1"/>
</dbReference>
<protein>
    <recommendedName>
        <fullName evidence="3">UDP-glucuronosyltransferase</fullName>
    </recommendedName>
</protein>
<dbReference type="Proteomes" id="UP001189813">
    <property type="component" value="Unassembled WGS sequence"/>
</dbReference>
<name>A0ABN9JGB6_9RALS</name>
<dbReference type="RefSeq" id="WP_316669187.1">
    <property type="nucleotide sequence ID" value="NZ_CATZBU010000020.1"/>
</dbReference>
<dbReference type="EMBL" id="CATZBU010000020">
    <property type="protein sequence ID" value="CAJ0808448.1"/>
    <property type="molecule type" value="Genomic_DNA"/>
</dbReference>
<evidence type="ECO:0000313" key="1">
    <source>
        <dbReference type="EMBL" id="CAJ0808448.1"/>
    </source>
</evidence>
<evidence type="ECO:0000313" key="2">
    <source>
        <dbReference type="Proteomes" id="UP001189813"/>
    </source>
</evidence>
<dbReference type="SUPFAM" id="SSF53756">
    <property type="entry name" value="UDP-Glycosyltransferase/glycogen phosphorylase"/>
    <property type="match status" value="1"/>
</dbReference>
<evidence type="ECO:0008006" key="3">
    <source>
        <dbReference type="Google" id="ProtNLM"/>
    </source>
</evidence>
<comment type="caution">
    <text evidence="1">The sequence shown here is derived from an EMBL/GenBank/DDBJ whole genome shotgun (WGS) entry which is preliminary data.</text>
</comment>
<dbReference type="Gene3D" id="3.40.50.2000">
    <property type="entry name" value="Glycogen Phosphorylase B"/>
    <property type="match status" value="2"/>
</dbReference>
<gene>
    <name evidence="1" type="ORF">LMG19083_04708</name>
</gene>
<reference evidence="1 2" key="1">
    <citation type="submission" date="2023-07" db="EMBL/GenBank/DDBJ databases">
        <authorList>
            <person name="Peeters C."/>
        </authorList>
    </citation>
    <scope>NUCLEOTIDE SEQUENCE [LARGE SCALE GENOMIC DNA]</scope>
    <source>
        <strain evidence="1 2">LMG 19083</strain>
    </source>
</reference>
<dbReference type="PANTHER" id="PTHR21015">
    <property type="entry name" value="UDP-N-ACETYLGLUCOSAMINE--N-ACETYLMURAMYL-(PENTAPEPTIDE) PYROPHOSPHORYL-UNDECAPRENOL N-ACETYLGLUCOSAMINE TRANSFERASE 1"/>
    <property type="match status" value="1"/>
</dbReference>
<keyword evidence="2" id="KW-1185">Reference proteome</keyword>
<accession>A0ABN9JGB6</accession>